<evidence type="ECO:0000313" key="6">
    <source>
        <dbReference type="Proteomes" id="UP000478995"/>
    </source>
</evidence>
<evidence type="ECO:0000256" key="1">
    <source>
        <dbReference type="ARBA" id="ARBA00005417"/>
    </source>
</evidence>
<dbReference type="SMART" id="SM00382">
    <property type="entry name" value="AAA"/>
    <property type="match status" value="1"/>
</dbReference>
<dbReference type="AlphaFoldDB" id="A0A6B4FZG1"/>
<keyword evidence="4 5" id="KW-0067">ATP-binding</keyword>
<dbReference type="Gene3D" id="3.40.50.300">
    <property type="entry name" value="P-loop containing nucleotide triphosphate hydrolases"/>
    <property type="match status" value="1"/>
</dbReference>
<dbReference type="Proteomes" id="UP000478995">
    <property type="component" value="Unassembled WGS sequence"/>
</dbReference>
<dbReference type="InterPro" id="IPR017911">
    <property type="entry name" value="MacB-like_ATP-bd"/>
</dbReference>
<evidence type="ECO:0000256" key="3">
    <source>
        <dbReference type="ARBA" id="ARBA00022741"/>
    </source>
</evidence>
<keyword evidence="2" id="KW-0813">Transport</keyword>
<organism evidence="5 6">
    <name type="scientific">Clostridium botulinum</name>
    <dbReference type="NCBI Taxonomy" id="1491"/>
    <lineage>
        <taxon>Bacteria</taxon>
        <taxon>Bacillati</taxon>
        <taxon>Bacillota</taxon>
        <taxon>Clostridia</taxon>
        <taxon>Eubacteriales</taxon>
        <taxon>Clostridiaceae</taxon>
        <taxon>Clostridium</taxon>
    </lineage>
</organism>
<dbReference type="EMBL" id="SWOY01000003">
    <property type="protein sequence ID" value="NFG17438.1"/>
    <property type="molecule type" value="Genomic_DNA"/>
</dbReference>
<dbReference type="InterPro" id="IPR017871">
    <property type="entry name" value="ABC_transporter-like_CS"/>
</dbReference>
<dbReference type="FunFam" id="3.40.50.300:FF:000032">
    <property type="entry name" value="Export ABC transporter ATP-binding protein"/>
    <property type="match status" value="1"/>
</dbReference>
<evidence type="ECO:0000256" key="2">
    <source>
        <dbReference type="ARBA" id="ARBA00022448"/>
    </source>
</evidence>
<gene>
    <name evidence="5" type="ORF">FC794_11650</name>
</gene>
<keyword evidence="3" id="KW-0547">Nucleotide-binding</keyword>
<dbReference type="PROSITE" id="PS00211">
    <property type="entry name" value="ABC_TRANSPORTER_1"/>
    <property type="match status" value="1"/>
</dbReference>
<evidence type="ECO:0000256" key="4">
    <source>
        <dbReference type="ARBA" id="ARBA00022840"/>
    </source>
</evidence>
<accession>A0A6B4FZG1</accession>
<proteinExistence type="inferred from homology"/>
<dbReference type="GO" id="GO:0098796">
    <property type="term" value="C:membrane protein complex"/>
    <property type="evidence" value="ECO:0007669"/>
    <property type="project" value="UniProtKB-ARBA"/>
</dbReference>
<dbReference type="Pfam" id="PF00005">
    <property type="entry name" value="ABC_tran"/>
    <property type="match status" value="1"/>
</dbReference>
<dbReference type="InterPro" id="IPR003593">
    <property type="entry name" value="AAA+_ATPase"/>
</dbReference>
<protein>
    <submittedName>
        <fullName evidence="5">ABC transporter ATP-binding protein</fullName>
    </submittedName>
</protein>
<dbReference type="GO" id="GO:0016887">
    <property type="term" value="F:ATP hydrolysis activity"/>
    <property type="evidence" value="ECO:0007669"/>
    <property type="project" value="InterPro"/>
</dbReference>
<dbReference type="InterPro" id="IPR027417">
    <property type="entry name" value="P-loop_NTPase"/>
</dbReference>
<dbReference type="GO" id="GO:0022857">
    <property type="term" value="F:transmembrane transporter activity"/>
    <property type="evidence" value="ECO:0007669"/>
    <property type="project" value="UniProtKB-ARBA"/>
</dbReference>
<comment type="similarity">
    <text evidence="1">Belongs to the ABC transporter superfamily.</text>
</comment>
<name>A0A6B4FZG1_CLOBO</name>
<dbReference type="RefSeq" id="WP_061315857.1">
    <property type="nucleotide sequence ID" value="NZ_CP022395.1"/>
</dbReference>
<evidence type="ECO:0000313" key="5">
    <source>
        <dbReference type="EMBL" id="NFG17438.1"/>
    </source>
</evidence>
<dbReference type="GO" id="GO:0005524">
    <property type="term" value="F:ATP binding"/>
    <property type="evidence" value="ECO:0007669"/>
    <property type="project" value="UniProtKB-KW"/>
</dbReference>
<sequence length="227" mass="25287">MNLLEVKSISKTYGSGEAAVHALKDISFFVPKGEFVAIVGESGSGKSTLLNMIGALDMPTSGKIFIDGKDIFSMKDSNLTIFRRRNIGFIFQNFNLIPELNVEQNIIFPVLLDYQEPDKKYLEELLTVLNLKERRHHLPSQLSGGQQQRVAIGRALITRPSLILADEPTGNLDTQNSSEVITLLKEAARKYQQTIVMITHSRSIAQTADRIIQVSDGILTDLGRCRE</sequence>
<comment type="caution">
    <text evidence="5">The sequence shown here is derived from an EMBL/GenBank/DDBJ whole genome shotgun (WGS) entry which is preliminary data.</text>
</comment>
<dbReference type="SUPFAM" id="SSF52540">
    <property type="entry name" value="P-loop containing nucleoside triphosphate hydrolases"/>
    <property type="match status" value="1"/>
</dbReference>
<dbReference type="PANTHER" id="PTHR42798">
    <property type="entry name" value="LIPOPROTEIN-RELEASING SYSTEM ATP-BINDING PROTEIN LOLD"/>
    <property type="match status" value="1"/>
</dbReference>
<dbReference type="InterPro" id="IPR003439">
    <property type="entry name" value="ABC_transporter-like_ATP-bd"/>
</dbReference>
<dbReference type="CDD" id="cd03255">
    <property type="entry name" value="ABC_MJ0796_LolCDE_FtsE"/>
    <property type="match status" value="1"/>
</dbReference>
<dbReference type="PANTHER" id="PTHR42798:SF6">
    <property type="entry name" value="CELL DIVISION ATP-BINDING PROTEIN FTSE"/>
    <property type="match status" value="1"/>
</dbReference>
<dbReference type="PROSITE" id="PS50893">
    <property type="entry name" value="ABC_TRANSPORTER_2"/>
    <property type="match status" value="1"/>
</dbReference>
<reference evidence="5 6" key="1">
    <citation type="submission" date="2019-04" db="EMBL/GenBank/DDBJ databases">
        <title>Genome sequencing of Clostridium botulinum Groups I-IV and Clostridium butyricum.</title>
        <authorList>
            <person name="Brunt J."/>
            <person name="Van Vliet A.H.M."/>
            <person name="Stringer S.C."/>
            <person name="Carter A.T."/>
            <person name="Peck M.W."/>
        </authorList>
    </citation>
    <scope>NUCLEOTIDE SEQUENCE [LARGE SCALE GENOMIC DNA]</scope>
    <source>
        <strain evidence="5 6">IFR 18/037</strain>
    </source>
</reference>